<comment type="caution">
    <text evidence="1">The sequence shown here is derived from an EMBL/GenBank/DDBJ whole genome shotgun (WGS) entry which is preliminary data.</text>
</comment>
<organism evidence="1 2">
    <name type="scientific">Corynebacterium ulcerans</name>
    <dbReference type="NCBI Taxonomy" id="65058"/>
    <lineage>
        <taxon>Bacteria</taxon>
        <taxon>Bacillati</taxon>
        <taxon>Actinomycetota</taxon>
        <taxon>Actinomycetes</taxon>
        <taxon>Mycobacteriales</taxon>
        <taxon>Corynebacteriaceae</taxon>
        <taxon>Corynebacterium</taxon>
    </lineage>
</organism>
<dbReference type="RefSeq" id="WP_013912578.1">
    <property type="nucleotide sequence ID" value="NZ_AP019662.1"/>
</dbReference>
<evidence type="ECO:0000313" key="2">
    <source>
        <dbReference type="Proteomes" id="UP001205910"/>
    </source>
</evidence>
<dbReference type="EMBL" id="BQFK01000004">
    <property type="protein sequence ID" value="GJJ43238.1"/>
    <property type="molecule type" value="Genomic_DNA"/>
</dbReference>
<sequence>MNTTSRSTRVSLALLCIGILPVLTACGNLINIKQVGSAAIVQEPDGEVSLAVQTCDSSVLSIQSSDLNAAEESQSLDEVIFEEAKSGRFNVPLPQLRDALNSAQSRDVYLLIDVRVKRNWKDSLPFTADPYIPPVQLHSADFGSFDSGTLVKSSVNPDSTDYLGVATTEQELRTACQK</sequence>
<evidence type="ECO:0008006" key="3">
    <source>
        <dbReference type="Google" id="ProtNLM"/>
    </source>
</evidence>
<evidence type="ECO:0000313" key="1">
    <source>
        <dbReference type="EMBL" id="GJJ43238.1"/>
    </source>
</evidence>
<reference evidence="1 2" key="1">
    <citation type="submission" date="2021-11" db="EMBL/GenBank/DDBJ databases">
        <title>Whole genome sequences of diphtheriae toxin producing Corynebacterium ulcerans isolates from cats in Osaka, Japan.</title>
        <authorList>
            <person name="Umeda K."/>
            <person name="Hirai Y."/>
        </authorList>
    </citation>
    <scope>NUCLEOTIDE SEQUENCE [LARGE SCALE GENOMIC DNA]</scope>
    <source>
        <strain evidence="1 2">12109B-1</strain>
    </source>
</reference>
<name>A0ABD0BGY9_CORUL</name>
<gene>
    <name evidence="1" type="ORF">CULCOIPH005_14270</name>
</gene>
<accession>A0ABD0BGY9</accession>
<dbReference type="AlphaFoldDB" id="A0ABD0BGY9"/>
<proteinExistence type="predicted"/>
<dbReference type="Proteomes" id="UP001205910">
    <property type="component" value="Unassembled WGS sequence"/>
</dbReference>
<protein>
    <recommendedName>
        <fullName evidence="3">Secreted protein</fullName>
    </recommendedName>
</protein>
<dbReference type="PROSITE" id="PS51257">
    <property type="entry name" value="PROKAR_LIPOPROTEIN"/>
    <property type="match status" value="1"/>
</dbReference>